<dbReference type="InterPro" id="IPR006311">
    <property type="entry name" value="TAT_signal"/>
</dbReference>
<evidence type="ECO:0000313" key="3">
    <source>
        <dbReference type="Proteomes" id="UP000275663"/>
    </source>
</evidence>
<dbReference type="PROSITE" id="PS51318">
    <property type="entry name" value="TAT"/>
    <property type="match status" value="1"/>
</dbReference>
<sequence>MEQKIKRRGLLAGLGVAAAAIVAVKVTASPQKNINDVATASEPEGDGYRLTEHVKKYYRTTTI</sequence>
<keyword evidence="1" id="KW-0732">Signal</keyword>
<dbReference type="OrthoDB" id="9134211at2"/>
<proteinExistence type="predicted"/>
<accession>A0A3S9HLU2</accession>
<dbReference type="PIRSF" id="PIRSF036704">
    <property type="entry name" value="UCP036704"/>
    <property type="match status" value="1"/>
</dbReference>
<name>A0A3S9HLU2_9BURK</name>
<dbReference type="NCBIfam" id="TIGR02811">
    <property type="entry name" value="formate_TAT"/>
    <property type="match status" value="1"/>
</dbReference>
<reference evidence="2 3" key="1">
    <citation type="journal article" date="2011" name="Int. J. Syst. Evol. Microbiol.">
        <title>Description of Undibacterium oligocarboniphilum sp. nov., isolated from purified water, and Undibacterium pigrum strain CCUG 49012 as the type strain of Undibacterium parvum sp. nov., and emended descriptions of the genus Undibacterium and the species Undibacterium pigrum.</title>
        <authorList>
            <person name="Eder W."/>
            <person name="Wanner G."/>
            <person name="Ludwig W."/>
            <person name="Busse H.J."/>
            <person name="Ziemke-Kageler F."/>
            <person name="Lang E."/>
        </authorList>
    </citation>
    <scope>NUCLEOTIDE SEQUENCE [LARGE SCALE GENOMIC DNA]</scope>
    <source>
        <strain evidence="2 3">DSM 23061</strain>
    </source>
</reference>
<dbReference type="InterPro" id="IPR014177">
    <property type="entry name" value="Formate_DH_TAT-contain"/>
</dbReference>
<evidence type="ECO:0000313" key="2">
    <source>
        <dbReference type="EMBL" id="AZP13079.1"/>
    </source>
</evidence>
<dbReference type="EMBL" id="CP034464">
    <property type="protein sequence ID" value="AZP13079.1"/>
    <property type="molecule type" value="Genomic_DNA"/>
</dbReference>
<feature type="signal peptide" evidence="1">
    <location>
        <begin position="1"/>
        <end position="28"/>
    </location>
</feature>
<dbReference type="AlphaFoldDB" id="A0A3S9HLU2"/>
<dbReference type="Proteomes" id="UP000275663">
    <property type="component" value="Chromosome"/>
</dbReference>
<organism evidence="2 3">
    <name type="scientific">Undibacterium parvum</name>
    <dbReference type="NCBI Taxonomy" id="401471"/>
    <lineage>
        <taxon>Bacteria</taxon>
        <taxon>Pseudomonadati</taxon>
        <taxon>Pseudomonadota</taxon>
        <taxon>Betaproteobacteria</taxon>
        <taxon>Burkholderiales</taxon>
        <taxon>Oxalobacteraceae</taxon>
        <taxon>Undibacterium</taxon>
    </lineage>
</organism>
<gene>
    <name evidence="2" type="ORF">EJN92_14370</name>
</gene>
<dbReference type="RefSeq" id="WP_126128455.1">
    <property type="nucleotide sequence ID" value="NZ_CP034464.1"/>
</dbReference>
<dbReference type="KEGG" id="upv:EJN92_14370"/>
<evidence type="ECO:0000256" key="1">
    <source>
        <dbReference type="SAM" id="SignalP"/>
    </source>
</evidence>
<evidence type="ECO:0008006" key="4">
    <source>
        <dbReference type="Google" id="ProtNLM"/>
    </source>
</evidence>
<protein>
    <recommendedName>
        <fullName evidence="4">Formate dehydrogenase</fullName>
    </recommendedName>
</protein>
<feature type="chain" id="PRO_5019342653" description="Formate dehydrogenase" evidence="1">
    <location>
        <begin position="29"/>
        <end position="63"/>
    </location>
</feature>
<keyword evidence="3" id="KW-1185">Reference proteome</keyword>